<accession>A0A451BK91</accession>
<evidence type="ECO:0000313" key="1">
    <source>
        <dbReference type="EMBL" id="VFK37338.1"/>
    </source>
</evidence>
<organism evidence="3">
    <name type="scientific">Candidatus Kentrum sp. SD</name>
    <dbReference type="NCBI Taxonomy" id="2126332"/>
    <lineage>
        <taxon>Bacteria</taxon>
        <taxon>Pseudomonadati</taxon>
        <taxon>Pseudomonadota</taxon>
        <taxon>Gammaproteobacteria</taxon>
        <taxon>Candidatus Kentrum</taxon>
    </lineage>
</organism>
<sequence length="131" mass="14924">MRTQTKELIRLFSRLPDGEKRTLLAFAEFLVNRMDGEMAPEGESIPLPTPMPRPESETVIAAIRRLSKGYPMLDKPTMLNETSTLMAEHVLRGQPASEVIDKLEERFQRHYENMKSLEIDSLRKGGAQTPL</sequence>
<evidence type="ECO:0000313" key="3">
    <source>
        <dbReference type="EMBL" id="VFK78711.1"/>
    </source>
</evidence>
<dbReference type="EMBL" id="CAADFR010000014">
    <property type="protein sequence ID" value="VFK37338.1"/>
    <property type="molecule type" value="Genomic_DNA"/>
</dbReference>
<gene>
    <name evidence="3" type="ORF">BECKSD772D_GA0070982_102232</name>
    <name evidence="2" type="ORF">BECKSD772E_GA0070983_11475</name>
    <name evidence="1" type="ORF">BECKSD772F_GA0070984_101413</name>
</gene>
<dbReference type="EMBL" id="CAADFU010000147">
    <property type="protein sequence ID" value="VFK48881.1"/>
    <property type="molecule type" value="Genomic_DNA"/>
</dbReference>
<evidence type="ECO:0000313" key="2">
    <source>
        <dbReference type="EMBL" id="VFK48881.1"/>
    </source>
</evidence>
<dbReference type="EMBL" id="CAADHB010000022">
    <property type="protein sequence ID" value="VFK78711.1"/>
    <property type="molecule type" value="Genomic_DNA"/>
</dbReference>
<proteinExistence type="predicted"/>
<dbReference type="AlphaFoldDB" id="A0A451BK91"/>
<protein>
    <recommendedName>
        <fullName evidence="4">Crp/Fnr family transcriptional regulator</fullName>
    </recommendedName>
</protein>
<name>A0A451BK91_9GAMM</name>
<evidence type="ECO:0008006" key="4">
    <source>
        <dbReference type="Google" id="ProtNLM"/>
    </source>
</evidence>
<reference evidence="3" key="1">
    <citation type="submission" date="2019-02" db="EMBL/GenBank/DDBJ databases">
        <authorList>
            <person name="Gruber-Vodicka R. H."/>
            <person name="Seah K. B. B."/>
        </authorList>
    </citation>
    <scope>NUCLEOTIDE SEQUENCE</scope>
    <source>
        <strain evidence="3">BECK_S127</strain>
        <strain evidence="2">BECK_S1320</strain>
        <strain evidence="1">BECK_S1321</strain>
    </source>
</reference>